<evidence type="ECO:0000256" key="1">
    <source>
        <dbReference type="SAM" id="MobiDB-lite"/>
    </source>
</evidence>
<dbReference type="AlphaFoldDB" id="A0A1L9PAT3"/>
<organism evidence="3 4">
    <name type="scientific">Aspergillus versicolor CBS 583.65</name>
    <dbReference type="NCBI Taxonomy" id="1036611"/>
    <lineage>
        <taxon>Eukaryota</taxon>
        <taxon>Fungi</taxon>
        <taxon>Dikarya</taxon>
        <taxon>Ascomycota</taxon>
        <taxon>Pezizomycotina</taxon>
        <taxon>Eurotiomycetes</taxon>
        <taxon>Eurotiomycetidae</taxon>
        <taxon>Eurotiales</taxon>
        <taxon>Aspergillaceae</taxon>
        <taxon>Aspergillus</taxon>
        <taxon>Aspergillus subgen. Nidulantes</taxon>
    </lineage>
</organism>
<evidence type="ECO:0008006" key="5">
    <source>
        <dbReference type="Google" id="ProtNLM"/>
    </source>
</evidence>
<evidence type="ECO:0000256" key="2">
    <source>
        <dbReference type="SAM" id="Phobius"/>
    </source>
</evidence>
<keyword evidence="2" id="KW-1133">Transmembrane helix</keyword>
<evidence type="ECO:0000313" key="4">
    <source>
        <dbReference type="Proteomes" id="UP000184073"/>
    </source>
</evidence>
<dbReference type="EMBL" id="KV878126">
    <property type="protein sequence ID" value="OJI98647.1"/>
    <property type="molecule type" value="Genomic_DNA"/>
</dbReference>
<sequence length="258" mass="28764">MPMKCDSSSAIYAVLVLASILSIVLGALAWAQTSGIFLPLPTWIPALATLLPILTPLAFAGTRLLFNTASHRLTHPIQILNHIHTILLTAIATIALSYIFPGNILSCHLEQQWQAYFQNKDAHAIRMIQDQFRCCGLRSIHDRAWPFKGHGNEDDACELQFGYRQSCFVPWRGVQEGTSWMVFTAVLGMFLVKIGFAQLSSRRASWMSSQFLGSERDRQRITGPGLEEGDDNTETDGEARRTMLPHSRPGHGNVWDGD</sequence>
<keyword evidence="2" id="KW-0812">Transmembrane</keyword>
<dbReference type="InterPro" id="IPR008952">
    <property type="entry name" value="Tetraspanin_EC2_sf"/>
</dbReference>
<gene>
    <name evidence="3" type="ORF">ASPVEDRAFT_80284</name>
</gene>
<dbReference type="Proteomes" id="UP000184073">
    <property type="component" value="Unassembled WGS sequence"/>
</dbReference>
<dbReference type="GeneID" id="63732351"/>
<keyword evidence="2" id="KW-0472">Membrane</keyword>
<name>A0A1L9PAT3_ASPVE</name>
<evidence type="ECO:0000313" key="3">
    <source>
        <dbReference type="EMBL" id="OJI98647.1"/>
    </source>
</evidence>
<proteinExistence type="predicted"/>
<dbReference type="STRING" id="1036611.A0A1L9PAT3"/>
<feature type="transmembrane region" description="Helical" evidence="2">
    <location>
        <begin position="43"/>
        <end position="66"/>
    </location>
</feature>
<feature type="transmembrane region" description="Helical" evidence="2">
    <location>
        <begin position="78"/>
        <end position="100"/>
    </location>
</feature>
<keyword evidence="4" id="KW-1185">Reference proteome</keyword>
<dbReference type="RefSeq" id="XP_040664410.1">
    <property type="nucleotide sequence ID" value="XM_040816840.1"/>
</dbReference>
<reference evidence="4" key="1">
    <citation type="journal article" date="2017" name="Genome Biol.">
        <title>Comparative genomics reveals high biological diversity and specific adaptations in the industrially and medically important fungal genus Aspergillus.</title>
        <authorList>
            <person name="de Vries R.P."/>
            <person name="Riley R."/>
            <person name="Wiebenga A."/>
            <person name="Aguilar-Osorio G."/>
            <person name="Amillis S."/>
            <person name="Uchima C.A."/>
            <person name="Anderluh G."/>
            <person name="Asadollahi M."/>
            <person name="Askin M."/>
            <person name="Barry K."/>
            <person name="Battaglia E."/>
            <person name="Bayram O."/>
            <person name="Benocci T."/>
            <person name="Braus-Stromeyer S.A."/>
            <person name="Caldana C."/>
            <person name="Canovas D."/>
            <person name="Cerqueira G.C."/>
            <person name="Chen F."/>
            <person name="Chen W."/>
            <person name="Choi C."/>
            <person name="Clum A."/>
            <person name="Dos Santos R.A."/>
            <person name="Damasio A.R."/>
            <person name="Diallinas G."/>
            <person name="Emri T."/>
            <person name="Fekete E."/>
            <person name="Flipphi M."/>
            <person name="Freyberg S."/>
            <person name="Gallo A."/>
            <person name="Gournas C."/>
            <person name="Habgood R."/>
            <person name="Hainaut M."/>
            <person name="Harispe M.L."/>
            <person name="Henrissat B."/>
            <person name="Hilden K.S."/>
            <person name="Hope R."/>
            <person name="Hossain A."/>
            <person name="Karabika E."/>
            <person name="Karaffa L."/>
            <person name="Karanyi Z."/>
            <person name="Krasevec N."/>
            <person name="Kuo A."/>
            <person name="Kusch H."/>
            <person name="LaButti K."/>
            <person name="Lagendijk E.L."/>
            <person name="Lapidus A."/>
            <person name="Levasseur A."/>
            <person name="Lindquist E."/>
            <person name="Lipzen A."/>
            <person name="Logrieco A.F."/>
            <person name="MacCabe A."/>
            <person name="Maekelae M.R."/>
            <person name="Malavazi I."/>
            <person name="Melin P."/>
            <person name="Meyer V."/>
            <person name="Mielnichuk N."/>
            <person name="Miskei M."/>
            <person name="Molnar A.P."/>
            <person name="Mule G."/>
            <person name="Ngan C.Y."/>
            <person name="Orejas M."/>
            <person name="Orosz E."/>
            <person name="Ouedraogo J.P."/>
            <person name="Overkamp K.M."/>
            <person name="Park H.-S."/>
            <person name="Perrone G."/>
            <person name="Piumi F."/>
            <person name="Punt P.J."/>
            <person name="Ram A.F."/>
            <person name="Ramon A."/>
            <person name="Rauscher S."/>
            <person name="Record E."/>
            <person name="Riano-Pachon D.M."/>
            <person name="Robert V."/>
            <person name="Roehrig J."/>
            <person name="Ruller R."/>
            <person name="Salamov A."/>
            <person name="Salih N.S."/>
            <person name="Samson R.A."/>
            <person name="Sandor E."/>
            <person name="Sanguinetti M."/>
            <person name="Schuetze T."/>
            <person name="Sepcic K."/>
            <person name="Shelest E."/>
            <person name="Sherlock G."/>
            <person name="Sophianopoulou V."/>
            <person name="Squina F.M."/>
            <person name="Sun H."/>
            <person name="Susca A."/>
            <person name="Todd R.B."/>
            <person name="Tsang A."/>
            <person name="Unkles S.E."/>
            <person name="van de Wiele N."/>
            <person name="van Rossen-Uffink D."/>
            <person name="Oliveira J.V."/>
            <person name="Vesth T.C."/>
            <person name="Visser J."/>
            <person name="Yu J.-H."/>
            <person name="Zhou M."/>
            <person name="Andersen M.R."/>
            <person name="Archer D.B."/>
            <person name="Baker S.E."/>
            <person name="Benoit I."/>
            <person name="Brakhage A.A."/>
            <person name="Braus G.H."/>
            <person name="Fischer R."/>
            <person name="Frisvad J.C."/>
            <person name="Goldman G.H."/>
            <person name="Houbraken J."/>
            <person name="Oakley B."/>
            <person name="Pocsi I."/>
            <person name="Scazzocchio C."/>
            <person name="Seiboth B."/>
            <person name="vanKuyk P.A."/>
            <person name="Wortman J."/>
            <person name="Dyer P.S."/>
            <person name="Grigoriev I.V."/>
        </authorList>
    </citation>
    <scope>NUCLEOTIDE SEQUENCE [LARGE SCALE GENOMIC DNA]</scope>
    <source>
        <strain evidence="4">CBS 583.65</strain>
    </source>
</reference>
<dbReference type="GO" id="GO:0016020">
    <property type="term" value="C:membrane"/>
    <property type="evidence" value="ECO:0007669"/>
    <property type="project" value="InterPro"/>
</dbReference>
<protein>
    <recommendedName>
        <fullName evidence="5">Tetraspanin Tsp3</fullName>
    </recommendedName>
</protein>
<dbReference type="VEuPathDB" id="FungiDB:ASPVEDRAFT_80284"/>
<feature type="compositionally biased region" description="Acidic residues" evidence="1">
    <location>
        <begin position="227"/>
        <end position="236"/>
    </location>
</feature>
<feature type="region of interest" description="Disordered" evidence="1">
    <location>
        <begin position="215"/>
        <end position="258"/>
    </location>
</feature>
<dbReference type="SUPFAM" id="SSF48652">
    <property type="entry name" value="Tetraspanin"/>
    <property type="match status" value="1"/>
</dbReference>
<feature type="transmembrane region" description="Helical" evidence="2">
    <location>
        <begin position="180"/>
        <end position="199"/>
    </location>
</feature>
<dbReference type="OrthoDB" id="71600at2759"/>
<accession>A0A1L9PAT3</accession>
<feature type="transmembrane region" description="Helical" evidence="2">
    <location>
        <begin position="12"/>
        <end position="31"/>
    </location>
</feature>